<dbReference type="Gene3D" id="6.10.250.690">
    <property type="match status" value="1"/>
</dbReference>
<dbReference type="GO" id="GO:0032993">
    <property type="term" value="C:protein-DNA complex"/>
    <property type="evidence" value="ECO:0007669"/>
    <property type="project" value="TreeGrafter"/>
</dbReference>
<dbReference type="InterPro" id="IPR039420">
    <property type="entry name" value="WalR-like"/>
</dbReference>
<dbReference type="InterPro" id="IPR016032">
    <property type="entry name" value="Sig_transdc_resp-reg_C-effctor"/>
</dbReference>
<dbReference type="GO" id="GO:0000156">
    <property type="term" value="F:phosphorelay response regulator activity"/>
    <property type="evidence" value="ECO:0007669"/>
    <property type="project" value="TreeGrafter"/>
</dbReference>
<dbReference type="PROSITE" id="PS51755">
    <property type="entry name" value="OMPR_PHOB"/>
    <property type="match status" value="1"/>
</dbReference>
<dbReference type="GO" id="GO:0000976">
    <property type="term" value="F:transcription cis-regulatory region binding"/>
    <property type="evidence" value="ECO:0007669"/>
    <property type="project" value="TreeGrafter"/>
</dbReference>
<feature type="domain" description="OmpR/PhoB-type" evidence="9">
    <location>
        <begin position="123"/>
        <end position="220"/>
    </location>
</feature>
<dbReference type="Pfam" id="PF00486">
    <property type="entry name" value="Trans_reg_C"/>
    <property type="match status" value="1"/>
</dbReference>
<feature type="domain" description="Response regulatory" evidence="8">
    <location>
        <begin position="3"/>
        <end position="115"/>
    </location>
</feature>
<evidence type="ECO:0000256" key="1">
    <source>
        <dbReference type="ARBA" id="ARBA00018672"/>
    </source>
</evidence>
<dbReference type="GO" id="GO:0005829">
    <property type="term" value="C:cytosol"/>
    <property type="evidence" value="ECO:0007669"/>
    <property type="project" value="TreeGrafter"/>
</dbReference>
<dbReference type="InterPro" id="IPR011006">
    <property type="entry name" value="CheY-like_superfamily"/>
</dbReference>
<evidence type="ECO:0000256" key="4">
    <source>
        <dbReference type="ARBA" id="ARBA00023163"/>
    </source>
</evidence>
<evidence type="ECO:0000259" key="9">
    <source>
        <dbReference type="PROSITE" id="PS51755"/>
    </source>
</evidence>
<dbReference type="Pfam" id="PF00072">
    <property type="entry name" value="Response_reg"/>
    <property type="match status" value="1"/>
</dbReference>
<name>A0A4U8QC29_9FIRM</name>
<dbReference type="GO" id="GO:0006355">
    <property type="term" value="P:regulation of DNA-templated transcription"/>
    <property type="evidence" value="ECO:0007669"/>
    <property type="project" value="InterPro"/>
</dbReference>
<dbReference type="InterPro" id="IPR036388">
    <property type="entry name" value="WH-like_DNA-bd_sf"/>
</dbReference>
<dbReference type="SMART" id="SM00448">
    <property type="entry name" value="REC"/>
    <property type="match status" value="1"/>
</dbReference>
<dbReference type="Proteomes" id="UP000306509">
    <property type="component" value="Unassembled WGS sequence"/>
</dbReference>
<keyword evidence="11" id="KW-1185">Reference proteome</keyword>
<evidence type="ECO:0000256" key="5">
    <source>
        <dbReference type="ARBA" id="ARBA00024867"/>
    </source>
</evidence>
<dbReference type="SUPFAM" id="SSF52172">
    <property type="entry name" value="CheY-like"/>
    <property type="match status" value="1"/>
</dbReference>
<dbReference type="EMBL" id="QGQD01000069">
    <property type="protein sequence ID" value="TLC99475.1"/>
    <property type="molecule type" value="Genomic_DNA"/>
</dbReference>
<evidence type="ECO:0000256" key="2">
    <source>
        <dbReference type="ARBA" id="ARBA00023015"/>
    </source>
</evidence>
<keyword evidence="3 7" id="KW-0238">DNA-binding</keyword>
<evidence type="ECO:0000256" key="3">
    <source>
        <dbReference type="ARBA" id="ARBA00023125"/>
    </source>
</evidence>
<dbReference type="InterPro" id="IPR001789">
    <property type="entry name" value="Sig_transdc_resp-reg_receiver"/>
</dbReference>
<dbReference type="CDD" id="cd17574">
    <property type="entry name" value="REC_OmpR"/>
    <property type="match status" value="1"/>
</dbReference>
<protein>
    <recommendedName>
        <fullName evidence="1">Stage 0 sporulation protein A homolog</fullName>
    </recommendedName>
</protein>
<comment type="caution">
    <text evidence="10">The sequence shown here is derived from an EMBL/GenBank/DDBJ whole genome shotgun (WGS) entry which is preliminary data.</text>
</comment>
<comment type="function">
    <text evidence="5">May play the central regulatory role in sporulation. It may be an element of the effector pathway responsible for the activation of sporulation genes in response to nutritional stress. Spo0A may act in concert with spo0H (a sigma factor) to control the expression of some genes that are critical to the sporulation process.</text>
</comment>
<dbReference type="SUPFAM" id="SSF46894">
    <property type="entry name" value="C-terminal effector domain of the bipartite response regulators"/>
    <property type="match status" value="1"/>
</dbReference>
<evidence type="ECO:0000256" key="7">
    <source>
        <dbReference type="PROSITE-ProRule" id="PRU01091"/>
    </source>
</evidence>
<gene>
    <name evidence="10" type="primary">arlR_4</name>
    <name evidence="10" type="ORF">DSM106044_03678</name>
</gene>
<keyword evidence="2" id="KW-0805">Transcription regulation</keyword>
<dbReference type="CDD" id="cd00383">
    <property type="entry name" value="trans_reg_C"/>
    <property type="match status" value="1"/>
</dbReference>
<dbReference type="Gene3D" id="1.10.10.10">
    <property type="entry name" value="Winged helix-like DNA-binding domain superfamily/Winged helix DNA-binding domain"/>
    <property type="match status" value="1"/>
</dbReference>
<sequence length="224" mass="24799" precursor="true">MAKLLVVDDDLDMLALVRTALERDGHQVDTETDPATVQPARCQLYNLLLLDVMMPGEDGFSLCSRIRAEVDCPILFLTARAEDAALVQGFGLGADDYIKKPFRIAELCARVNAHLRREVRQPSRTLNRGGVRFDMQAKGAIAGEHTLPFTKGEYAICEHLALHAGQVFTKEQLYEAVFGFDAEGDSSAIAEHIKNIRAKLKADGLSPIETVWGVGYKWRKDSVL</sequence>
<dbReference type="InterPro" id="IPR001867">
    <property type="entry name" value="OmpR/PhoB-type_DNA-bd"/>
</dbReference>
<accession>A0A4U8QC29</accession>
<dbReference type="PROSITE" id="PS50110">
    <property type="entry name" value="RESPONSE_REGULATORY"/>
    <property type="match status" value="1"/>
</dbReference>
<proteinExistence type="predicted"/>
<evidence type="ECO:0000313" key="11">
    <source>
        <dbReference type="Proteomes" id="UP000306509"/>
    </source>
</evidence>
<keyword evidence="4" id="KW-0804">Transcription</keyword>
<evidence type="ECO:0000313" key="10">
    <source>
        <dbReference type="EMBL" id="TLC99475.1"/>
    </source>
</evidence>
<organism evidence="10 11">
    <name type="scientific">Robinsoniella peoriensis</name>
    <dbReference type="NCBI Taxonomy" id="180332"/>
    <lineage>
        <taxon>Bacteria</taxon>
        <taxon>Bacillati</taxon>
        <taxon>Bacillota</taxon>
        <taxon>Clostridia</taxon>
        <taxon>Lachnospirales</taxon>
        <taxon>Lachnospiraceae</taxon>
        <taxon>Robinsoniella</taxon>
    </lineage>
</organism>
<dbReference type="PANTHER" id="PTHR48111">
    <property type="entry name" value="REGULATOR OF RPOS"/>
    <property type="match status" value="1"/>
</dbReference>
<dbReference type="Gene3D" id="3.40.50.2300">
    <property type="match status" value="1"/>
</dbReference>
<keyword evidence="6" id="KW-0597">Phosphoprotein</keyword>
<feature type="DNA-binding region" description="OmpR/PhoB-type" evidence="7">
    <location>
        <begin position="123"/>
        <end position="220"/>
    </location>
</feature>
<evidence type="ECO:0000256" key="6">
    <source>
        <dbReference type="PROSITE-ProRule" id="PRU00169"/>
    </source>
</evidence>
<feature type="modified residue" description="4-aspartylphosphate" evidence="6">
    <location>
        <position position="51"/>
    </location>
</feature>
<dbReference type="STRING" id="180332.GCA_000797495_01145"/>
<dbReference type="AlphaFoldDB" id="A0A4U8QC29"/>
<dbReference type="PANTHER" id="PTHR48111:SF2">
    <property type="entry name" value="RESPONSE REGULATOR SAER"/>
    <property type="match status" value="1"/>
</dbReference>
<evidence type="ECO:0000259" key="8">
    <source>
        <dbReference type="PROSITE" id="PS50110"/>
    </source>
</evidence>
<dbReference type="SMART" id="SM00862">
    <property type="entry name" value="Trans_reg_C"/>
    <property type="match status" value="1"/>
</dbReference>
<reference evidence="10 11" key="1">
    <citation type="journal article" date="2019" name="Anaerobe">
        <title>Detection of Robinsoniella peoriensis in multiple bone samples of a trauma patient.</title>
        <authorList>
            <person name="Schrottner P."/>
            <person name="Hartwich K."/>
            <person name="Bunk B."/>
            <person name="Schober I."/>
            <person name="Helbig S."/>
            <person name="Rudolph W.W."/>
            <person name="Gunzer F."/>
        </authorList>
    </citation>
    <scope>NUCLEOTIDE SEQUENCE [LARGE SCALE GENOMIC DNA]</scope>
    <source>
        <strain evidence="10 11">DSM 106044</strain>
    </source>
</reference>
<dbReference type="RefSeq" id="WP_027292259.1">
    <property type="nucleotide sequence ID" value="NZ_CABMJZ010000106.1"/>
</dbReference>
<dbReference type="OrthoDB" id="9790442at2"/>